<evidence type="ECO:0000313" key="9">
    <source>
        <dbReference type="EMBL" id="KAG9444499.1"/>
    </source>
</evidence>
<keyword evidence="5 7" id="KW-0175">Coiled coil</keyword>
<feature type="coiled-coil region" evidence="7">
    <location>
        <begin position="82"/>
        <end position="144"/>
    </location>
</feature>
<comment type="similarity">
    <text evidence="2">Belongs to the MAP70 family.</text>
</comment>
<evidence type="ECO:0000256" key="3">
    <source>
        <dbReference type="ARBA" id="ARBA00022490"/>
    </source>
</evidence>
<dbReference type="PANTHER" id="PTHR31246:SF17">
    <property type="entry name" value="MICROTUBULE-ASSOCIATED PROTEIN 70-2"/>
    <property type="match status" value="1"/>
</dbReference>
<evidence type="ECO:0000256" key="6">
    <source>
        <dbReference type="ARBA" id="ARBA00023212"/>
    </source>
</evidence>
<sequence length="634" mass="70428">MADVSGEGDGLPATSAELNGRPPAVLDVATTSPAPAPSPLMVSASFKEGKGGSRRRTSKRPSMEADEFINLLHGSDPVKVELNRLENEVRDKDRELGEAQAEIRALRLSERLREKAVEELTEELAKVEEKLKLTESLLENRNLEIKKINDEKKASMAAQFAAEATLRRVHAAQKDDDMPPIEAILAPLEAELKLARQEISKLQDDNKALDRVTKAKEAALLEAERTVQMALAKASMVDDLQNKNQELMKQIEICQEENKILDKMHRQKVAEVEKLSQTVRELEEAVLAGGAAANAVRDYQRKVQEMNEERKTLDRELARAKVTANRVATVVANEWKDANDKVMPVKQWLEDRRFMQGEMQQLREKLAIAERAAKSEAQLKEKYQLRLKVVEEGLRPSSDGSRRSTPEGRSSSNGPLRRQSLGGADNFSKLSSNSFLSKKTPPSLLRSSPSSGTSSILKHAKGTSKSFDGGTRSLDRGKVLLNGIGSLNKSSDACKETETRNTWKENPDDKPNENSNTDPEDFVSGLLYDMLQKEVISLRKACHEKDQSLKDKDDAIEMLAKKVETLTKAMEVEAKKMRREVAAMEKEVAAMRVEKEHESRAKRLGGGSKASVNSSSQMLPGRTVSRTGSMRNLQ</sequence>
<feature type="coiled-coil region" evidence="7">
    <location>
        <begin position="237"/>
        <end position="379"/>
    </location>
</feature>
<feature type="region of interest" description="Disordered" evidence="8">
    <location>
        <begin position="394"/>
        <end position="472"/>
    </location>
</feature>
<feature type="region of interest" description="Disordered" evidence="8">
    <location>
        <begin position="1"/>
        <end position="64"/>
    </location>
</feature>
<feature type="compositionally biased region" description="Polar residues" evidence="8">
    <location>
        <begin position="610"/>
        <end position="634"/>
    </location>
</feature>
<proteinExistence type="inferred from homology"/>
<comment type="caution">
    <text evidence="9">The sequence shown here is derived from an EMBL/GenBank/DDBJ whole genome shotgun (WGS) entry which is preliminary data.</text>
</comment>
<evidence type="ECO:0000256" key="8">
    <source>
        <dbReference type="SAM" id="MobiDB-lite"/>
    </source>
</evidence>
<accession>A0AAV7E6X2</accession>
<feature type="compositionally biased region" description="Basic and acidic residues" evidence="8">
    <location>
        <begin position="492"/>
        <end position="512"/>
    </location>
</feature>
<feature type="region of interest" description="Disordered" evidence="8">
    <location>
        <begin position="485"/>
        <end position="520"/>
    </location>
</feature>
<dbReference type="Proteomes" id="UP000825729">
    <property type="component" value="Unassembled WGS sequence"/>
</dbReference>
<protein>
    <recommendedName>
        <fullName evidence="11">Microtubule-associated protein 70-2</fullName>
    </recommendedName>
</protein>
<dbReference type="EMBL" id="JAINDJ010000006">
    <property type="protein sequence ID" value="KAG9444499.1"/>
    <property type="molecule type" value="Genomic_DNA"/>
</dbReference>
<dbReference type="GO" id="GO:0005874">
    <property type="term" value="C:microtubule"/>
    <property type="evidence" value="ECO:0007669"/>
    <property type="project" value="UniProtKB-KW"/>
</dbReference>
<evidence type="ECO:0008006" key="11">
    <source>
        <dbReference type="Google" id="ProtNLM"/>
    </source>
</evidence>
<feature type="region of interest" description="Disordered" evidence="8">
    <location>
        <begin position="592"/>
        <end position="634"/>
    </location>
</feature>
<feature type="compositionally biased region" description="Basic and acidic residues" evidence="8">
    <location>
        <begin position="592"/>
        <end position="601"/>
    </location>
</feature>
<keyword evidence="6" id="KW-0206">Cytoskeleton</keyword>
<dbReference type="AlphaFoldDB" id="A0AAV7E6X2"/>
<keyword evidence="4" id="KW-0493">Microtubule</keyword>
<dbReference type="PANTHER" id="PTHR31246">
    <property type="entry name" value="MICROTUBULE-ASSOCIATED PROTEIN 70-2"/>
    <property type="match status" value="1"/>
</dbReference>
<evidence type="ECO:0000313" key="10">
    <source>
        <dbReference type="Proteomes" id="UP000825729"/>
    </source>
</evidence>
<comment type="subcellular location">
    <subcellularLocation>
        <location evidence="1">Cytoplasm</location>
        <location evidence="1">Cytoskeleton</location>
    </subcellularLocation>
</comment>
<feature type="compositionally biased region" description="Basic and acidic residues" evidence="8">
    <location>
        <begin position="394"/>
        <end position="406"/>
    </location>
</feature>
<reference evidence="9 10" key="1">
    <citation type="submission" date="2021-07" db="EMBL/GenBank/DDBJ databases">
        <title>The Aristolochia fimbriata genome: insights into angiosperm evolution, floral development and chemical biosynthesis.</title>
        <authorList>
            <person name="Jiao Y."/>
        </authorList>
    </citation>
    <scope>NUCLEOTIDE SEQUENCE [LARGE SCALE GENOMIC DNA]</scope>
    <source>
        <strain evidence="9">IBCAS-2021</strain>
        <tissue evidence="9">Leaf</tissue>
    </source>
</reference>
<dbReference type="Pfam" id="PF07058">
    <property type="entry name" value="MAP70"/>
    <property type="match status" value="1"/>
</dbReference>
<keyword evidence="3" id="KW-0963">Cytoplasm</keyword>
<evidence type="ECO:0000256" key="4">
    <source>
        <dbReference type="ARBA" id="ARBA00022701"/>
    </source>
</evidence>
<name>A0AAV7E6X2_ARIFI</name>
<evidence type="ECO:0000256" key="2">
    <source>
        <dbReference type="ARBA" id="ARBA00008825"/>
    </source>
</evidence>
<evidence type="ECO:0000256" key="7">
    <source>
        <dbReference type="SAM" id="Coils"/>
    </source>
</evidence>
<feature type="compositionally biased region" description="Low complexity" evidence="8">
    <location>
        <begin position="426"/>
        <end position="457"/>
    </location>
</feature>
<evidence type="ECO:0000256" key="1">
    <source>
        <dbReference type="ARBA" id="ARBA00004245"/>
    </source>
</evidence>
<dbReference type="InterPro" id="IPR009768">
    <property type="entry name" value="MAP70"/>
</dbReference>
<keyword evidence="10" id="KW-1185">Reference proteome</keyword>
<feature type="coiled-coil region" evidence="7">
    <location>
        <begin position="185"/>
        <end position="212"/>
    </location>
</feature>
<organism evidence="9 10">
    <name type="scientific">Aristolochia fimbriata</name>
    <name type="common">White veined hardy Dutchman's pipe vine</name>
    <dbReference type="NCBI Taxonomy" id="158543"/>
    <lineage>
        <taxon>Eukaryota</taxon>
        <taxon>Viridiplantae</taxon>
        <taxon>Streptophyta</taxon>
        <taxon>Embryophyta</taxon>
        <taxon>Tracheophyta</taxon>
        <taxon>Spermatophyta</taxon>
        <taxon>Magnoliopsida</taxon>
        <taxon>Magnoliidae</taxon>
        <taxon>Piperales</taxon>
        <taxon>Aristolochiaceae</taxon>
        <taxon>Aristolochia</taxon>
    </lineage>
</organism>
<dbReference type="GO" id="GO:0007010">
    <property type="term" value="P:cytoskeleton organization"/>
    <property type="evidence" value="ECO:0007669"/>
    <property type="project" value="InterPro"/>
</dbReference>
<gene>
    <name evidence="9" type="ORF">H6P81_015839</name>
</gene>
<evidence type="ECO:0000256" key="5">
    <source>
        <dbReference type="ARBA" id="ARBA00023054"/>
    </source>
</evidence>
<dbReference type="GO" id="GO:0008017">
    <property type="term" value="F:microtubule binding"/>
    <property type="evidence" value="ECO:0007669"/>
    <property type="project" value="InterPro"/>
</dbReference>